<dbReference type="EMBL" id="JBHTBS010000002">
    <property type="protein sequence ID" value="MFC7336424.1"/>
    <property type="molecule type" value="Genomic_DNA"/>
</dbReference>
<dbReference type="SMART" id="SM00886">
    <property type="entry name" value="Dabb"/>
    <property type="match status" value="1"/>
</dbReference>
<evidence type="ECO:0000313" key="3">
    <source>
        <dbReference type="Proteomes" id="UP001596472"/>
    </source>
</evidence>
<organism evidence="2 3">
    <name type="scientific">Haloferula chungangensis</name>
    <dbReference type="NCBI Taxonomy" id="1048331"/>
    <lineage>
        <taxon>Bacteria</taxon>
        <taxon>Pseudomonadati</taxon>
        <taxon>Verrucomicrobiota</taxon>
        <taxon>Verrucomicrobiia</taxon>
        <taxon>Verrucomicrobiales</taxon>
        <taxon>Verrucomicrobiaceae</taxon>
        <taxon>Haloferula</taxon>
    </lineage>
</organism>
<dbReference type="InterPro" id="IPR011008">
    <property type="entry name" value="Dimeric_a/b-barrel"/>
</dbReference>
<proteinExistence type="predicted"/>
<keyword evidence="3" id="KW-1185">Reference proteome</keyword>
<dbReference type="RefSeq" id="WP_379709603.1">
    <property type="nucleotide sequence ID" value="NZ_JBHTBS010000002.1"/>
</dbReference>
<sequence length="103" mass="12020">MEHHVYFWLKPEHKNDSDRAAFEAGLDALFKIPQVEGGIWGKPAPVMERPVIDQSWDYATSMRFKSVADQDAYQVHPDHDKFIANFSTWWETVQVRDLLSSQK</sequence>
<dbReference type="SUPFAM" id="SSF54909">
    <property type="entry name" value="Dimeric alpha+beta barrel"/>
    <property type="match status" value="1"/>
</dbReference>
<evidence type="ECO:0000259" key="1">
    <source>
        <dbReference type="PROSITE" id="PS51502"/>
    </source>
</evidence>
<feature type="domain" description="Stress-response A/B barrel" evidence="1">
    <location>
        <begin position="1"/>
        <end position="98"/>
    </location>
</feature>
<dbReference type="Proteomes" id="UP001596472">
    <property type="component" value="Unassembled WGS sequence"/>
</dbReference>
<gene>
    <name evidence="2" type="ORF">ACFQY0_04480</name>
</gene>
<name>A0ABW2L549_9BACT</name>
<comment type="caution">
    <text evidence="2">The sequence shown here is derived from an EMBL/GenBank/DDBJ whole genome shotgun (WGS) entry which is preliminary data.</text>
</comment>
<dbReference type="Gene3D" id="3.30.70.100">
    <property type="match status" value="1"/>
</dbReference>
<dbReference type="InterPro" id="IPR013097">
    <property type="entry name" value="Dabb"/>
</dbReference>
<dbReference type="PROSITE" id="PS51502">
    <property type="entry name" value="S_R_A_B_BARREL"/>
    <property type="match status" value="1"/>
</dbReference>
<reference evidence="3" key="1">
    <citation type="journal article" date="2019" name="Int. J. Syst. Evol. Microbiol.">
        <title>The Global Catalogue of Microorganisms (GCM) 10K type strain sequencing project: providing services to taxonomists for standard genome sequencing and annotation.</title>
        <authorList>
            <consortium name="The Broad Institute Genomics Platform"/>
            <consortium name="The Broad Institute Genome Sequencing Center for Infectious Disease"/>
            <person name="Wu L."/>
            <person name="Ma J."/>
        </authorList>
    </citation>
    <scope>NUCLEOTIDE SEQUENCE [LARGE SCALE GENOMIC DNA]</scope>
    <source>
        <strain evidence="3">CGMCC 4.1467</strain>
    </source>
</reference>
<protein>
    <submittedName>
        <fullName evidence="2">Dabb family protein</fullName>
    </submittedName>
</protein>
<evidence type="ECO:0000313" key="2">
    <source>
        <dbReference type="EMBL" id="MFC7336424.1"/>
    </source>
</evidence>
<accession>A0ABW2L549</accession>
<dbReference type="Pfam" id="PF07876">
    <property type="entry name" value="Dabb"/>
    <property type="match status" value="1"/>
</dbReference>